<feature type="transmembrane region" description="Helical" evidence="1">
    <location>
        <begin position="220"/>
        <end position="241"/>
    </location>
</feature>
<dbReference type="RefSeq" id="WP_151969511.1">
    <property type="nucleotide sequence ID" value="NZ_AP019860.1"/>
</dbReference>
<evidence type="ECO:0000313" key="3">
    <source>
        <dbReference type="Proteomes" id="UP000326354"/>
    </source>
</evidence>
<feature type="transmembrane region" description="Helical" evidence="1">
    <location>
        <begin position="36"/>
        <end position="55"/>
    </location>
</feature>
<sequence length="242" mass="26626">MKKTVNKNVKKNSASFAQFALNSIDDNVKYSSKNNLLLPALIVIGAWIVFASTGLQEAFKSITDLQQMMDVWQNGGQALDQYLQNNTTAEQSSWWDGVSGLFSSEEQPKEKMSGFQRGLIVNSATILALVAFLSLVCMRFGKATWRDATIVTGTLLLPLLIGMFISYVLFKMATKSQSENLPGILYSLGLGIVMTAFMTAFIMLYVNIQSALGIMQRKRYYTTIGAVFVALAVFGGLTYSLS</sequence>
<gene>
    <name evidence="2" type="ORF">UABAM_03773</name>
</gene>
<evidence type="ECO:0000256" key="1">
    <source>
        <dbReference type="SAM" id="Phobius"/>
    </source>
</evidence>
<dbReference type="AlphaFoldDB" id="A0A5S9IPU2"/>
<reference evidence="2 3" key="1">
    <citation type="submission" date="2019-08" db="EMBL/GenBank/DDBJ databases">
        <title>Complete genome sequence of Candidatus Uab amorphum.</title>
        <authorList>
            <person name="Shiratori T."/>
            <person name="Suzuki S."/>
            <person name="Kakizawa Y."/>
            <person name="Ishida K."/>
        </authorList>
    </citation>
    <scope>NUCLEOTIDE SEQUENCE [LARGE SCALE GENOMIC DNA]</scope>
    <source>
        <strain evidence="2 3">SRT547</strain>
    </source>
</reference>
<feature type="transmembrane region" description="Helical" evidence="1">
    <location>
        <begin position="184"/>
        <end position="208"/>
    </location>
</feature>
<evidence type="ECO:0008006" key="4">
    <source>
        <dbReference type="Google" id="ProtNLM"/>
    </source>
</evidence>
<keyword evidence="1" id="KW-1133">Transmembrane helix</keyword>
<accession>A0A5S9IPU2</accession>
<dbReference type="KEGG" id="uam:UABAM_03773"/>
<organism evidence="2 3">
    <name type="scientific">Uabimicrobium amorphum</name>
    <dbReference type="NCBI Taxonomy" id="2596890"/>
    <lineage>
        <taxon>Bacteria</taxon>
        <taxon>Pseudomonadati</taxon>
        <taxon>Planctomycetota</taxon>
        <taxon>Candidatus Uabimicrobiia</taxon>
        <taxon>Candidatus Uabimicrobiales</taxon>
        <taxon>Candidatus Uabimicrobiaceae</taxon>
        <taxon>Candidatus Uabimicrobium</taxon>
    </lineage>
</organism>
<feature type="transmembrane region" description="Helical" evidence="1">
    <location>
        <begin position="150"/>
        <end position="172"/>
    </location>
</feature>
<keyword evidence="3" id="KW-1185">Reference proteome</keyword>
<dbReference type="Proteomes" id="UP000326354">
    <property type="component" value="Chromosome"/>
</dbReference>
<proteinExistence type="predicted"/>
<protein>
    <recommendedName>
        <fullName evidence="4">Yip1 domain-containing protein</fullName>
    </recommendedName>
</protein>
<evidence type="ECO:0000313" key="2">
    <source>
        <dbReference type="EMBL" id="BBM85406.1"/>
    </source>
</evidence>
<keyword evidence="1" id="KW-0472">Membrane</keyword>
<name>A0A5S9IPU2_UABAM</name>
<keyword evidence="1" id="KW-0812">Transmembrane</keyword>
<feature type="transmembrane region" description="Helical" evidence="1">
    <location>
        <begin position="119"/>
        <end position="138"/>
    </location>
</feature>
<dbReference type="EMBL" id="AP019860">
    <property type="protein sequence ID" value="BBM85406.1"/>
    <property type="molecule type" value="Genomic_DNA"/>
</dbReference>